<dbReference type="InterPro" id="IPR011048">
    <property type="entry name" value="Haem_d1_sf"/>
</dbReference>
<dbReference type="OrthoDB" id="8456870at2"/>
<dbReference type="Pfam" id="PF04471">
    <property type="entry name" value="Mrr_cat"/>
    <property type="match status" value="1"/>
</dbReference>
<dbReference type="Proteomes" id="UP000076852">
    <property type="component" value="Chromosome 1"/>
</dbReference>
<dbReference type="InterPro" id="IPR015943">
    <property type="entry name" value="WD40/YVTN_repeat-like_dom_sf"/>
</dbReference>
<accession>A0A160FQ36</accession>
<dbReference type="KEGG" id="buz:AYM40_15830"/>
<keyword evidence="2" id="KW-0378">Hydrolase</keyword>
<proteinExistence type="predicted"/>
<evidence type="ECO:0000259" key="1">
    <source>
        <dbReference type="Pfam" id="PF04471"/>
    </source>
</evidence>
<evidence type="ECO:0000313" key="2">
    <source>
        <dbReference type="EMBL" id="ANB74754.1"/>
    </source>
</evidence>
<dbReference type="InterPro" id="IPR051200">
    <property type="entry name" value="Host-pathogen_enzymatic-act"/>
</dbReference>
<dbReference type="InterPro" id="IPR011335">
    <property type="entry name" value="Restrct_endonuc-II-like"/>
</dbReference>
<dbReference type="SUPFAM" id="SSF51004">
    <property type="entry name" value="C-terminal (heme d1) domain of cytochrome cd1-nitrite reductase"/>
    <property type="match status" value="1"/>
</dbReference>
<keyword evidence="3" id="KW-1185">Reference proteome</keyword>
<dbReference type="EMBL" id="CP014578">
    <property type="protein sequence ID" value="ANB74754.1"/>
    <property type="molecule type" value="Genomic_DNA"/>
</dbReference>
<dbReference type="InterPro" id="IPR011856">
    <property type="entry name" value="tRNA_endonuc-like_dom_sf"/>
</dbReference>
<dbReference type="Gene3D" id="2.130.10.10">
    <property type="entry name" value="YVTN repeat-like/Quinoprotein amine dehydrogenase"/>
    <property type="match status" value="1"/>
</dbReference>
<keyword evidence="2" id="KW-0540">Nuclease</keyword>
<dbReference type="GO" id="GO:0004519">
    <property type="term" value="F:endonuclease activity"/>
    <property type="evidence" value="ECO:0007669"/>
    <property type="project" value="UniProtKB-KW"/>
</dbReference>
<feature type="domain" description="Restriction endonuclease type IV Mrr" evidence="1">
    <location>
        <begin position="5"/>
        <end position="111"/>
    </location>
</feature>
<gene>
    <name evidence="2" type="ORF">AYM40_15830</name>
</gene>
<dbReference type="SUPFAM" id="SSF52980">
    <property type="entry name" value="Restriction endonuclease-like"/>
    <property type="match status" value="1"/>
</dbReference>
<dbReference type="Gene3D" id="3.40.1350.10">
    <property type="match status" value="1"/>
</dbReference>
<keyword evidence="2" id="KW-0255">Endonuclease</keyword>
<reference evidence="2 3" key="1">
    <citation type="journal article" date="2016" name="Gene">
        <title>PacBio SMRT assembly of a complex multi-replicon genome reveals chlorocatechol degradative operon in a region of genome plasticity.</title>
        <authorList>
            <person name="Ricker N."/>
            <person name="Shen S.Y."/>
            <person name="Goordial J."/>
            <person name="Jin S."/>
            <person name="Fulthorpe R.R."/>
        </authorList>
    </citation>
    <scope>NUCLEOTIDE SEQUENCE [LARGE SCALE GENOMIC DNA]</scope>
    <source>
        <strain evidence="2 3">OLGA172</strain>
    </source>
</reference>
<dbReference type="GO" id="GO:0009307">
    <property type="term" value="P:DNA restriction-modification system"/>
    <property type="evidence" value="ECO:0007669"/>
    <property type="project" value="InterPro"/>
</dbReference>
<name>A0A160FQ36_9BURK</name>
<evidence type="ECO:0000313" key="3">
    <source>
        <dbReference type="Proteomes" id="UP000076852"/>
    </source>
</evidence>
<organism evidence="2 3">
    <name type="scientific">Paraburkholderia phytofirmans OLGA172</name>
    <dbReference type="NCBI Taxonomy" id="1417228"/>
    <lineage>
        <taxon>Bacteria</taxon>
        <taxon>Pseudomonadati</taxon>
        <taxon>Pseudomonadota</taxon>
        <taxon>Betaproteobacteria</taxon>
        <taxon>Burkholderiales</taxon>
        <taxon>Burkholderiaceae</taxon>
        <taxon>Paraburkholderia</taxon>
    </lineage>
</organism>
<dbReference type="PANTHER" id="PTHR47197">
    <property type="entry name" value="PROTEIN NIRF"/>
    <property type="match status" value="1"/>
</dbReference>
<protein>
    <submittedName>
        <fullName evidence="2">Restriction endonuclease</fullName>
    </submittedName>
</protein>
<dbReference type="AlphaFoldDB" id="A0A160FQ36"/>
<dbReference type="PANTHER" id="PTHR47197:SF3">
    <property type="entry name" value="DIHYDRO-HEME D1 DEHYDROGENASE"/>
    <property type="match status" value="1"/>
</dbReference>
<dbReference type="InterPro" id="IPR007560">
    <property type="entry name" value="Restrct_endonuc_IV_Mrr"/>
</dbReference>
<dbReference type="GO" id="GO:0003677">
    <property type="term" value="F:DNA binding"/>
    <property type="evidence" value="ECO:0007669"/>
    <property type="project" value="InterPro"/>
</dbReference>
<sequence>MEYANWRQYQEQTAAAFRRLGFTAEVDYTAAGVRARHDIDVYVTFTQQSIPCTWVVECKLWATRVPKEKILALKSIVDDLGADRGIIVSEAGFQPGAQDAARGTNITLVTSLEEFERTARASASAPLTYLEVEGEAPIYQFPAVSEPQQLLVYRDQLITANWRSGTITFIDPRTKAIVETIELDRYEVRSDETSRIILNYPPGSMAIADGRLFVGQVFSEFVLVIDIATQAIVKRLVLPGGGEGELAASHDERTVYFASNRVPNFYVIDSATYSLDEVPYPGSGRGCMALAKHPASDILYLGLQRGGALDGQQYPGGNCFLAAYDFTSRSYVAQVYLADVVDGRSDDATPACISFDERSNHLYVGMFQSMLGIRVIDAATYCLVRNISVPRNGHNEKLPWADPMSQAFSEDLVLSVNRNNCELAILDRVDDRALDKIFLGVAPNGPRAVVLWNEHAIVSYPGRNGLIFLDLSEVRRSVEVSAMSED</sequence>